<dbReference type="AlphaFoldDB" id="A0A6G0XIY4"/>
<dbReference type="OrthoDB" id="78462at2759"/>
<dbReference type="Proteomes" id="UP000481153">
    <property type="component" value="Unassembled WGS sequence"/>
</dbReference>
<accession>A0A6G0XIY4</accession>
<evidence type="ECO:0000313" key="2">
    <source>
        <dbReference type="Proteomes" id="UP000481153"/>
    </source>
</evidence>
<keyword evidence="2" id="KW-1185">Reference proteome</keyword>
<protein>
    <submittedName>
        <fullName evidence="1">Uncharacterized protein</fullName>
    </submittedName>
</protein>
<gene>
    <name evidence="1" type="ORF">Ae201684_004252</name>
</gene>
<comment type="caution">
    <text evidence="1">The sequence shown here is derived from an EMBL/GenBank/DDBJ whole genome shotgun (WGS) entry which is preliminary data.</text>
</comment>
<evidence type="ECO:0000313" key="1">
    <source>
        <dbReference type="EMBL" id="KAF0740248.1"/>
    </source>
</evidence>
<dbReference type="VEuPathDB" id="FungiDB:AeMF1_016758"/>
<sequence length="169" mass="18835">MEENPKAEAVHAVIAFVKRERPRALTKEERLDILMLCAQLKLAGEKYVSVKVAKLLGRSKSVVQSVWAEFTATKGVSVQTAAGNRSNHATRFPRTPAVINLVIEFVRQRQGLGLTTEVTDIMQCLVENRVLQVDHRDSKSVQASLRAISRFLRTINNIKATEGKLSLIN</sequence>
<proteinExistence type="predicted"/>
<reference evidence="1 2" key="1">
    <citation type="submission" date="2019-07" db="EMBL/GenBank/DDBJ databases">
        <title>Genomics analysis of Aphanomyces spp. identifies a new class of oomycete effector associated with host adaptation.</title>
        <authorList>
            <person name="Gaulin E."/>
        </authorList>
    </citation>
    <scope>NUCLEOTIDE SEQUENCE [LARGE SCALE GENOMIC DNA]</scope>
    <source>
        <strain evidence="1 2">ATCC 201684</strain>
    </source>
</reference>
<organism evidence="1 2">
    <name type="scientific">Aphanomyces euteiches</name>
    <dbReference type="NCBI Taxonomy" id="100861"/>
    <lineage>
        <taxon>Eukaryota</taxon>
        <taxon>Sar</taxon>
        <taxon>Stramenopiles</taxon>
        <taxon>Oomycota</taxon>
        <taxon>Saprolegniomycetes</taxon>
        <taxon>Saprolegniales</taxon>
        <taxon>Verrucalvaceae</taxon>
        <taxon>Aphanomyces</taxon>
    </lineage>
</organism>
<name>A0A6G0XIY4_9STRA</name>
<dbReference type="EMBL" id="VJMJ01000053">
    <property type="protein sequence ID" value="KAF0740248.1"/>
    <property type="molecule type" value="Genomic_DNA"/>
</dbReference>